<dbReference type="VEuPathDB" id="FungiDB:H257_06695"/>
<gene>
    <name evidence="2" type="ORF">DYB37_008559</name>
</gene>
<dbReference type="PANTHER" id="PTHR37066:SF1">
    <property type="entry name" value="LNS2_PITP DOMAIN-CONTAINING PROTEIN"/>
    <property type="match status" value="1"/>
</dbReference>
<protein>
    <recommendedName>
        <fullName evidence="4">Helicase-associated domain-containing protein</fullName>
    </recommendedName>
</protein>
<feature type="compositionally biased region" description="Low complexity" evidence="1">
    <location>
        <begin position="996"/>
        <end position="1016"/>
    </location>
</feature>
<dbReference type="EMBL" id="QUTH01004087">
    <property type="protein sequence ID" value="RHZ15623.1"/>
    <property type="molecule type" value="Genomic_DNA"/>
</dbReference>
<feature type="region of interest" description="Disordered" evidence="1">
    <location>
        <begin position="1"/>
        <end position="85"/>
    </location>
</feature>
<feature type="compositionally biased region" description="Basic and acidic residues" evidence="1">
    <location>
        <begin position="59"/>
        <end position="76"/>
    </location>
</feature>
<proteinExistence type="predicted"/>
<reference evidence="2 3" key="1">
    <citation type="submission" date="2018-08" db="EMBL/GenBank/DDBJ databases">
        <title>Aphanomyces genome sequencing and annotation.</title>
        <authorList>
            <person name="Minardi D."/>
            <person name="Oidtmann B."/>
            <person name="Van Der Giezen M."/>
            <person name="Studholme D.J."/>
        </authorList>
    </citation>
    <scope>NUCLEOTIDE SEQUENCE [LARGE SCALE GENOMIC DNA]</scope>
    <source>
        <strain evidence="2 3">Da</strain>
    </source>
</reference>
<name>A0A3R6XA96_APHAT</name>
<evidence type="ECO:0008006" key="4">
    <source>
        <dbReference type="Google" id="ProtNLM"/>
    </source>
</evidence>
<feature type="compositionally biased region" description="Basic and acidic residues" evidence="1">
    <location>
        <begin position="30"/>
        <end position="39"/>
    </location>
</feature>
<feature type="region of interest" description="Disordered" evidence="1">
    <location>
        <begin position="991"/>
        <end position="1024"/>
    </location>
</feature>
<dbReference type="SUPFAM" id="SSF48371">
    <property type="entry name" value="ARM repeat"/>
    <property type="match status" value="1"/>
</dbReference>
<organism evidence="2 3">
    <name type="scientific">Aphanomyces astaci</name>
    <name type="common">Crayfish plague agent</name>
    <dbReference type="NCBI Taxonomy" id="112090"/>
    <lineage>
        <taxon>Eukaryota</taxon>
        <taxon>Sar</taxon>
        <taxon>Stramenopiles</taxon>
        <taxon>Oomycota</taxon>
        <taxon>Saprolegniomycetes</taxon>
        <taxon>Saprolegniales</taxon>
        <taxon>Verrucalvaceae</taxon>
        <taxon>Aphanomyces</taxon>
    </lineage>
</organism>
<dbReference type="Proteomes" id="UP000285430">
    <property type="component" value="Unassembled WGS sequence"/>
</dbReference>
<feature type="compositionally biased region" description="Gly residues" evidence="1">
    <location>
        <begin position="1"/>
        <end position="10"/>
    </location>
</feature>
<accession>A0A3R6XA96</accession>
<dbReference type="VEuPathDB" id="FungiDB:H257_06694"/>
<dbReference type="PANTHER" id="PTHR37066">
    <property type="entry name" value="HELICASE-ASSOCIATED"/>
    <property type="match status" value="1"/>
</dbReference>
<evidence type="ECO:0000313" key="3">
    <source>
        <dbReference type="Proteomes" id="UP000285430"/>
    </source>
</evidence>
<dbReference type="InterPro" id="IPR016024">
    <property type="entry name" value="ARM-type_fold"/>
</dbReference>
<sequence>MEPGTNGGYTTGLASSEVPSPAKATRSRRKHDDEVDHRYTSRKRGRREKDSDGAPPPKYLDEPRDHYRSAVGDKIDPASNGNATAAAAVPVQPGTVLFLTHPGREDISSGKSLLELMRRSSRQKPKRRDDPRTEEAYFAVHDTVMVPQGLVDKIDVRLKDDVVAKIVVDHTNNWIKLSSFGHSREFMQNLTQVVQPRYPCNYPTLLDEVLVSFLFQRPEYAETLLKPLIQRLTHSNEPVTADKHPLTTAMRVHIGLLRRRGLGHGPTALSTRHQIATLAIVKTLFEGNDGNLLLNPWILACLHDCTDELLHVVVAKLTNSITYLALIQPEPHNLEWLRMWQNEHWDVPNADVQVEALLRLERHDKFGGGGVVGAFHAAVVREALMRFGYAPQGDFHLFADAFQTFFQLATPTQSFPLLDDTVHKYPPPYPNDASYKHPVVALLGLFQQTMPRGGRWWFVGHLWPFLLERHVDTATLRLVFQEYVLGLVFGPEEDADRTRPLLLDMHAAVDFLDAFNSVTAATSAHVFDVWTQVWTDPSFDVPVPVVLTMICVAVGLQHGQWHTAAKRAVVNSFSDLAAAVGSQCFASVVAQSATTLGPLSWLLHAVLLGDLASSVAIPTCHQVLLHVADKPCWTRLVQQLLVVALVAVRDEVSCPASTPTFYDSTTSAMVPFPLRASSSNTNTTRSPHPMVYRLQVLTALIQDTRHPPSALFVRRQLVSATCFDSLLDLASSTRQDVALHALRLLGELAPTSSHDIESSSPFGQDTVVHVLVRLVSLRQCQVAAAALALVDRLATVYDGFVSAVLLDQCAALDVPTIVQLTNVTKRRLRRSVEGSCWRDVVQFIDRQFLLGMAGSWQDASAQHVALLMLRHLCHVDLRREWSRLICLGIRTLESSTEPLCLIQLDIVLWIVSHDQRHQFRAEFEHANVHQQVERLLSLPQWHPRFPQITNRPVGSRAKLLIMAGKLLTPVEVEKMFDTAIKTIESLYKGKEKATKPAKPTAASSAAKPSSSTAGSKATKKRCPLHPYSSLKSQKMLLILAKLVREDQAKTSDYTTMPELFKVPNNEPWPEALRGETVNIRGFRTAKVNGKIHPRIQKKLDAMKFVWDFEQHKWDLNLWGLRIYKTAYDADVIIPASFVVKDKDPAFPRDLWQFPLGQWVATTKANIRAVPEDKKRLLADAGVVWVE</sequence>
<comment type="caution">
    <text evidence="2">The sequence shown here is derived from an EMBL/GenBank/DDBJ whole genome shotgun (WGS) entry which is preliminary data.</text>
</comment>
<evidence type="ECO:0000313" key="2">
    <source>
        <dbReference type="EMBL" id="RHZ15623.1"/>
    </source>
</evidence>
<dbReference type="AlphaFoldDB" id="A0A3R6XA96"/>
<evidence type="ECO:0000256" key="1">
    <source>
        <dbReference type="SAM" id="MobiDB-lite"/>
    </source>
</evidence>